<keyword evidence="2" id="KW-1185">Reference proteome</keyword>
<proteinExistence type="predicted"/>
<evidence type="ECO:0000313" key="2">
    <source>
        <dbReference type="Proteomes" id="UP000068026"/>
    </source>
</evidence>
<sequence length="68" mass="8129">MEKTILKSIYVSNFGPFADMVEFTLEAEKGKKEYIDNLIFKEDKIMFLIKCLIFMVQMVRENRIFVKL</sequence>
<reference evidence="1 2" key="1">
    <citation type="journal article" date="2016" name="Genome Announc.">
        <title>Complete Genome Sequence of the Amino Acid-Fermenting Clostridium propionicum X2 (DSM 1682).</title>
        <authorList>
            <person name="Poehlein A."/>
            <person name="Schlien K."/>
            <person name="Chowdhury N.P."/>
            <person name="Gottschalk G."/>
            <person name="Buckel W."/>
            <person name="Daniel R."/>
        </authorList>
    </citation>
    <scope>NUCLEOTIDE SEQUENCE [LARGE SCALE GENOMIC DNA]</scope>
    <source>
        <strain evidence="1 2">X2</strain>
    </source>
</reference>
<dbReference type="Proteomes" id="UP000068026">
    <property type="component" value="Chromosome"/>
</dbReference>
<gene>
    <name evidence="1" type="ORF">CPRO_01520</name>
</gene>
<evidence type="ECO:0000313" key="1">
    <source>
        <dbReference type="EMBL" id="AMJ39776.1"/>
    </source>
</evidence>
<name>A0ABM5Y7P2_ANAPI</name>
<dbReference type="RefSeq" id="WP_157881607.1">
    <property type="nucleotide sequence ID" value="NZ_CP014223.1"/>
</dbReference>
<reference evidence="2" key="2">
    <citation type="submission" date="2016-01" db="EMBL/GenBank/DDBJ databases">
        <authorList>
            <person name="Poehlein A."/>
            <person name="Schlien K."/>
            <person name="Gottschalk G."/>
            <person name="Buckel W."/>
            <person name="Daniel R."/>
        </authorList>
    </citation>
    <scope>NUCLEOTIDE SEQUENCE [LARGE SCALE GENOMIC DNA]</scope>
    <source>
        <strain evidence="2">X2</strain>
    </source>
</reference>
<accession>A0ABM5Y7P2</accession>
<organism evidence="1 2">
    <name type="scientific">Anaerotignum propionicum DSM 1682</name>
    <dbReference type="NCBI Taxonomy" id="991789"/>
    <lineage>
        <taxon>Bacteria</taxon>
        <taxon>Bacillati</taxon>
        <taxon>Bacillota</taxon>
        <taxon>Clostridia</taxon>
        <taxon>Lachnospirales</taxon>
        <taxon>Anaerotignaceae</taxon>
        <taxon>Anaerotignum</taxon>
    </lineage>
</organism>
<protein>
    <submittedName>
        <fullName evidence="1">Uncharacterized protein</fullName>
    </submittedName>
</protein>
<dbReference type="EMBL" id="CP014223">
    <property type="protein sequence ID" value="AMJ39776.1"/>
    <property type="molecule type" value="Genomic_DNA"/>
</dbReference>